<accession>A0A1C4U9S7</accession>
<dbReference type="PANTHER" id="PTHR47691">
    <property type="entry name" value="REGULATOR-RELATED"/>
    <property type="match status" value="1"/>
</dbReference>
<keyword evidence="4" id="KW-1185">Reference proteome</keyword>
<dbReference type="GO" id="GO:0004016">
    <property type="term" value="F:adenylate cyclase activity"/>
    <property type="evidence" value="ECO:0007669"/>
    <property type="project" value="UniProtKB-ARBA"/>
</dbReference>
<evidence type="ECO:0000256" key="1">
    <source>
        <dbReference type="SAM" id="MobiDB-lite"/>
    </source>
</evidence>
<dbReference type="InterPro" id="IPR001054">
    <property type="entry name" value="A/G_cyclase"/>
</dbReference>
<dbReference type="Pfam" id="PF25872">
    <property type="entry name" value="HTH_77"/>
    <property type="match status" value="1"/>
</dbReference>
<dbReference type="InterPro" id="IPR058852">
    <property type="entry name" value="HTH_77"/>
</dbReference>
<feature type="region of interest" description="Disordered" evidence="1">
    <location>
        <begin position="926"/>
        <end position="945"/>
    </location>
</feature>
<dbReference type="GO" id="GO:0009190">
    <property type="term" value="P:cyclic nucleotide biosynthetic process"/>
    <property type="evidence" value="ECO:0007669"/>
    <property type="project" value="InterPro"/>
</dbReference>
<evidence type="ECO:0000259" key="2">
    <source>
        <dbReference type="PROSITE" id="PS50125"/>
    </source>
</evidence>
<feature type="domain" description="Guanylate cyclase" evidence="2">
    <location>
        <begin position="13"/>
        <end position="126"/>
    </location>
</feature>
<proteinExistence type="predicted"/>
<dbReference type="GO" id="GO:0035556">
    <property type="term" value="P:intracellular signal transduction"/>
    <property type="evidence" value="ECO:0007669"/>
    <property type="project" value="InterPro"/>
</dbReference>
<dbReference type="SUPFAM" id="SSF55073">
    <property type="entry name" value="Nucleotide cyclase"/>
    <property type="match status" value="1"/>
</dbReference>
<dbReference type="PANTHER" id="PTHR47691:SF3">
    <property type="entry name" value="HTH-TYPE TRANSCRIPTIONAL REGULATOR RV0890C-RELATED"/>
    <property type="match status" value="1"/>
</dbReference>
<dbReference type="Gene3D" id="3.40.50.300">
    <property type="entry name" value="P-loop containing nucleotide triphosphate hydrolases"/>
    <property type="match status" value="1"/>
</dbReference>
<gene>
    <name evidence="3" type="ORF">GA0070563_101355</name>
</gene>
<organism evidence="3 4">
    <name type="scientific">Micromonospora carbonacea</name>
    <dbReference type="NCBI Taxonomy" id="47853"/>
    <lineage>
        <taxon>Bacteria</taxon>
        <taxon>Bacillati</taxon>
        <taxon>Actinomycetota</taxon>
        <taxon>Actinomycetes</taxon>
        <taxon>Micromonosporales</taxon>
        <taxon>Micromonosporaceae</taxon>
        <taxon>Micromonospora</taxon>
    </lineage>
</organism>
<reference evidence="4" key="1">
    <citation type="submission" date="2016-06" db="EMBL/GenBank/DDBJ databases">
        <authorList>
            <person name="Varghese N."/>
            <person name="Submissions Spin"/>
        </authorList>
    </citation>
    <scope>NUCLEOTIDE SEQUENCE [LARGE SCALE GENOMIC DNA]</scope>
    <source>
        <strain evidence="4">DSM 43168</strain>
    </source>
</reference>
<dbReference type="InterPro" id="IPR029787">
    <property type="entry name" value="Nucleotide_cyclase"/>
</dbReference>
<protein>
    <submittedName>
        <fullName evidence="3">Predicted ATPase</fullName>
    </submittedName>
</protein>
<dbReference type="PROSITE" id="PS50125">
    <property type="entry name" value="GUANYLATE_CYCLASE_2"/>
    <property type="match status" value="1"/>
</dbReference>
<dbReference type="PRINTS" id="PR00364">
    <property type="entry name" value="DISEASERSIST"/>
</dbReference>
<dbReference type="InterPro" id="IPR027417">
    <property type="entry name" value="P-loop_NTPase"/>
</dbReference>
<dbReference type="SUPFAM" id="SSF52540">
    <property type="entry name" value="P-loop containing nucleoside triphosphate hydrolases"/>
    <property type="match status" value="1"/>
</dbReference>
<evidence type="ECO:0000313" key="4">
    <source>
        <dbReference type="Proteomes" id="UP000183585"/>
    </source>
</evidence>
<evidence type="ECO:0000313" key="3">
    <source>
        <dbReference type="EMBL" id="SCE68369.1"/>
    </source>
</evidence>
<dbReference type="AlphaFoldDB" id="A0A1C4U9S7"/>
<name>A0A1C4U9S7_9ACTN</name>
<dbReference type="Proteomes" id="UP000183585">
    <property type="component" value="Unassembled WGS sequence"/>
</dbReference>
<dbReference type="InterPro" id="IPR011990">
    <property type="entry name" value="TPR-like_helical_dom_sf"/>
</dbReference>
<dbReference type="Gene3D" id="1.25.40.10">
    <property type="entry name" value="Tetratricopeptide repeat domain"/>
    <property type="match status" value="1"/>
</dbReference>
<dbReference type="CDD" id="cd07302">
    <property type="entry name" value="CHD"/>
    <property type="match status" value="1"/>
</dbReference>
<dbReference type="Gene3D" id="3.30.70.1230">
    <property type="entry name" value="Nucleotide cyclase"/>
    <property type="match status" value="1"/>
</dbReference>
<feature type="compositionally biased region" description="Pro residues" evidence="1">
    <location>
        <begin position="928"/>
        <end position="938"/>
    </location>
</feature>
<dbReference type="SUPFAM" id="SSF48452">
    <property type="entry name" value="TPR-like"/>
    <property type="match status" value="1"/>
</dbReference>
<dbReference type="RefSeq" id="WP_074472444.1">
    <property type="nucleotide sequence ID" value="NZ_FMCT01000001.1"/>
</dbReference>
<sequence>MTSGVHLPSGWVTFVFTDIEGSTRLAQLLGPGYRPVLREHRRLLRDTLARTDGAELLTEGDSFFIAFPDAGAALTACLTAQRALATHDWPAPEAAPRVRMGLHTGWAEPRDGEYASHEVHRAARVAAAAHGGQVLCSAATARLASPLPAGASLLDLGLHRLRGFDDRERLFQLIAPGLERQFPRPRTADAVAHNLPTQVTSFVGRETERAELRRLTAGHRLVTVLGAGGAGKTRLAVELAAGMVEEYPDGVWFVDIATVTDPGLVAFAVAAVLGLRPEPGRRMVDTLVEYAAARRMLILLDTCDAQPAACAELISLLLAGGGGVRVLATSRESFGLPGEVVWRIPPLSVEPRPGGAESDAVALLLARTAAARGGREPAPVESADLRRVVRQLDGLPLAIELAAARLRVLSVGQLAERLDDVLGTLDAGRDAAPQPPRDELGWTGNQQDTVDLVAASRGNAPPTPATRAVQRSAAERHLTMQATVTWSYRTLGPRAARLLRWLAVFAGPVDLPTVEWLLDDDPLDPLSVLVDKSMILAEPHASGSTYRMLDPIRAYAARRLAQAGEERAARDRHLAWSTRALRRAHLGPDGRPTTLSLYALDPLAGEVRAALRWCTTGGSARDGLRLAGGLDQWWRERGLAREGRLWLFRLYGRMAETGEHVPDAELAAAYHMHSLHAGADGEFAEELRYSQQAEAAARRAGDAGLLARVLAGRAAPLVDMGQFADAERACRDVIAWAHEREVAGDALFAVLSLAELLWRRGALAEAAELLGAARPVEAAHPADRGRRSVDMLLGMVALARGDLVAAHEHLLVALRSRMSHGFHRRACDTLHAIAVRSAAGGDPLTAARLFGAAQATRESLRSTPGIYGAYWLERQAALRREMGDVAFDEAYAQGSELGLEEAAALALAVEHPDLGVDSTRFAATGLPTPAPAPAPAPARPAEGCC</sequence>
<dbReference type="EMBL" id="FMCT01000001">
    <property type="protein sequence ID" value="SCE68369.1"/>
    <property type="molecule type" value="Genomic_DNA"/>
</dbReference>